<evidence type="ECO:0000313" key="2">
    <source>
        <dbReference type="Proteomes" id="UP000281128"/>
    </source>
</evidence>
<gene>
    <name evidence="1" type="ORF">D6850_05105</name>
</gene>
<dbReference type="EMBL" id="RAPE01000001">
    <property type="protein sequence ID" value="RKF16910.1"/>
    <property type="molecule type" value="Genomic_DNA"/>
</dbReference>
<evidence type="ECO:0000313" key="1">
    <source>
        <dbReference type="EMBL" id="RKF16910.1"/>
    </source>
</evidence>
<name>A0A3A8B0D3_9RHOB</name>
<protein>
    <submittedName>
        <fullName evidence="1">Uncharacterized protein</fullName>
    </submittedName>
</protein>
<dbReference type="Proteomes" id="UP000281128">
    <property type="component" value="Unassembled WGS sequence"/>
</dbReference>
<sequence length="68" mass="7976">MNNIHFLRPSKIGEHPVEYQKAHPEVGGIDVIVWRDTRRDDGFLVNCRDWKRAHELVDVIRRAKEAGQ</sequence>
<keyword evidence="2" id="KW-1185">Reference proteome</keyword>
<organism evidence="1 2">
    <name type="scientific">Roseovarius spongiae</name>
    <dbReference type="NCBI Taxonomy" id="2320272"/>
    <lineage>
        <taxon>Bacteria</taxon>
        <taxon>Pseudomonadati</taxon>
        <taxon>Pseudomonadota</taxon>
        <taxon>Alphaproteobacteria</taxon>
        <taxon>Rhodobacterales</taxon>
        <taxon>Roseobacteraceae</taxon>
        <taxon>Roseovarius</taxon>
    </lineage>
</organism>
<dbReference type="RefSeq" id="WP_121164381.1">
    <property type="nucleotide sequence ID" value="NZ_RAPE01000001.1"/>
</dbReference>
<proteinExistence type="predicted"/>
<comment type="caution">
    <text evidence="1">The sequence shown here is derived from an EMBL/GenBank/DDBJ whole genome shotgun (WGS) entry which is preliminary data.</text>
</comment>
<dbReference type="OrthoDB" id="9803914at2"/>
<accession>A0A3A8B0D3</accession>
<dbReference type="AlphaFoldDB" id="A0A3A8B0D3"/>
<reference evidence="1 2" key="1">
    <citation type="submission" date="2018-09" db="EMBL/GenBank/DDBJ databases">
        <title>Roseovarius spongiae sp. nov., isolated from a marine sponge.</title>
        <authorList>
            <person name="Zhuang L."/>
            <person name="Luo L."/>
        </authorList>
    </citation>
    <scope>NUCLEOTIDE SEQUENCE [LARGE SCALE GENOMIC DNA]</scope>
    <source>
        <strain evidence="1 2">HN-E21</strain>
    </source>
</reference>